<dbReference type="EMBL" id="JBHTBR010000002">
    <property type="protein sequence ID" value="MFC7290916.1"/>
    <property type="molecule type" value="Genomic_DNA"/>
</dbReference>
<gene>
    <name evidence="1" type="ORF">ACFQS8_04765</name>
</gene>
<evidence type="ECO:0000313" key="2">
    <source>
        <dbReference type="Proteomes" id="UP001596492"/>
    </source>
</evidence>
<proteinExistence type="predicted"/>
<dbReference type="Proteomes" id="UP001596492">
    <property type="component" value="Unassembled WGS sequence"/>
</dbReference>
<comment type="caution">
    <text evidence="1">The sequence shown here is derived from an EMBL/GenBank/DDBJ whole genome shotgun (WGS) entry which is preliminary data.</text>
</comment>
<accession>A0ABW2III1</accession>
<dbReference type="Pfam" id="PF07310">
    <property type="entry name" value="PAS_5"/>
    <property type="match status" value="1"/>
</dbReference>
<reference evidence="2" key="1">
    <citation type="journal article" date="2019" name="Int. J. Syst. Evol. Microbiol.">
        <title>The Global Catalogue of Microorganisms (GCM) 10K type strain sequencing project: providing services to taxonomists for standard genome sequencing and annotation.</title>
        <authorList>
            <consortium name="The Broad Institute Genomics Platform"/>
            <consortium name="The Broad Institute Genome Sequencing Center for Infectious Disease"/>
            <person name="Wu L."/>
            <person name="Ma J."/>
        </authorList>
    </citation>
    <scope>NUCLEOTIDE SEQUENCE [LARGE SCALE GENOMIC DNA]</scope>
    <source>
        <strain evidence="2">CCUG 51308</strain>
    </source>
</reference>
<evidence type="ECO:0000313" key="1">
    <source>
        <dbReference type="EMBL" id="MFC7290916.1"/>
    </source>
</evidence>
<dbReference type="InterPro" id="IPR009922">
    <property type="entry name" value="DUF1457"/>
</dbReference>
<protein>
    <submittedName>
        <fullName evidence="1">PAS domain-containing protein</fullName>
    </submittedName>
</protein>
<organism evidence="1 2">
    <name type="scientific">Hirschia litorea</name>
    <dbReference type="NCBI Taxonomy" id="1199156"/>
    <lineage>
        <taxon>Bacteria</taxon>
        <taxon>Pseudomonadati</taxon>
        <taxon>Pseudomonadota</taxon>
        <taxon>Alphaproteobacteria</taxon>
        <taxon>Hyphomonadales</taxon>
        <taxon>Hyphomonadaceae</taxon>
        <taxon>Hirschia</taxon>
    </lineage>
</organism>
<sequence>MTLLNEWIANKQLDRIASRDEMQPAQFITELAYISILEKVETDIIFRISGSEIRRMLGREARGRKLVQFPGLARSNAGMQAAKSAFKHAQPVSGTYELPGNRVHFWLRLPIVDKRGKLTQLLCHDRVLDHEMIEVEAPSYVIGQKVQHAA</sequence>
<keyword evidence="2" id="KW-1185">Reference proteome</keyword>
<name>A0ABW2III1_9PROT</name>